<dbReference type="GeneID" id="47101612"/>
<proteinExistence type="predicted"/>
<reference evidence="1 2" key="1">
    <citation type="submission" date="2014-07" db="EMBL/GenBank/DDBJ databases">
        <title>Unique and conserved regions in Vibrio harveyi and related species in comparison with the shrimp pathogen Vibrio harveyi CAIM 1792.</title>
        <authorList>
            <person name="Espinoza-Valles I."/>
            <person name="Vora G."/>
            <person name="Leekitcharoenphon P."/>
            <person name="Ussery D."/>
            <person name="Hoj L."/>
            <person name="Gomez-Gil B."/>
        </authorList>
    </citation>
    <scope>NUCLEOTIDE SEQUENCE [LARGE SCALE GENOMIC DNA]</scope>
    <source>
        <strain evidence="2">CAIM 1854 / LMG 25443</strain>
    </source>
</reference>
<accession>A0A0C1Z3K0</accession>
<evidence type="ECO:0000313" key="1">
    <source>
        <dbReference type="EMBL" id="KIF51640.1"/>
    </source>
</evidence>
<dbReference type="RefSeq" id="WP_009705006.1">
    <property type="nucleotide sequence ID" value="NZ_BAOH01000028.1"/>
</dbReference>
<dbReference type="AlphaFoldDB" id="A0A0C1Z3K0"/>
<comment type="caution">
    <text evidence="1">The sequence shown here is derived from an EMBL/GenBank/DDBJ whole genome shotgun (WGS) entry which is preliminary data.</text>
</comment>
<evidence type="ECO:0000313" key="2">
    <source>
        <dbReference type="Proteomes" id="UP000031586"/>
    </source>
</evidence>
<organism evidence="1 2">
    <name type="scientific">Vibrio owensii CAIM 1854 = LMG 25443</name>
    <dbReference type="NCBI Taxonomy" id="1229493"/>
    <lineage>
        <taxon>Bacteria</taxon>
        <taxon>Pseudomonadati</taxon>
        <taxon>Pseudomonadota</taxon>
        <taxon>Gammaproteobacteria</taxon>
        <taxon>Vibrionales</taxon>
        <taxon>Vibrionaceae</taxon>
        <taxon>Vibrio</taxon>
    </lineage>
</organism>
<protein>
    <submittedName>
        <fullName evidence="1">LafD</fullName>
    </submittedName>
</protein>
<name>A0A0C1Z3K0_9VIBR</name>
<dbReference type="EMBL" id="JPRD01000031">
    <property type="protein sequence ID" value="KIF51640.1"/>
    <property type="molecule type" value="Genomic_DNA"/>
</dbReference>
<dbReference type="Proteomes" id="UP000031586">
    <property type="component" value="Unassembled WGS sequence"/>
</dbReference>
<dbReference type="PATRIC" id="fig|1229493.5.peg.2986"/>
<sequence length="106" mass="12323">MDSKHKVSPERFRHLSKLIQIATKTADWQALKRYDLQLRELLISHKPFLKDPKLAPEIQRAKAVHACAFTALEKATSELKQEMNMVNDQQERAMAYQLAMTMELTQ</sequence>
<gene>
    <name evidence="1" type="ORF">H735_18370</name>
</gene>